<dbReference type="AlphaFoldDB" id="A0AAD6M4K9"/>
<dbReference type="SUPFAM" id="SSF51735">
    <property type="entry name" value="NAD(P)-binding Rossmann-fold domains"/>
    <property type="match status" value="2"/>
</dbReference>
<dbReference type="NCBIfam" id="NF005559">
    <property type="entry name" value="PRK07231.1"/>
    <property type="match status" value="2"/>
</dbReference>
<dbReference type="FunFam" id="3.40.50.720:FF:000084">
    <property type="entry name" value="Short-chain dehydrogenase reductase"/>
    <property type="match status" value="2"/>
</dbReference>
<accession>A0AAD6M4K9</accession>
<dbReference type="InterPro" id="IPR020904">
    <property type="entry name" value="Sc_DH/Rdtase_CS"/>
</dbReference>
<reference evidence="2" key="1">
    <citation type="journal article" date="2023" name="Mol. Ecol. Resour.">
        <title>Chromosome-level genome assembly of a triploid poplar Populus alba 'Berolinensis'.</title>
        <authorList>
            <person name="Chen S."/>
            <person name="Yu Y."/>
            <person name="Wang X."/>
            <person name="Wang S."/>
            <person name="Zhang T."/>
            <person name="Zhou Y."/>
            <person name="He R."/>
            <person name="Meng N."/>
            <person name="Wang Y."/>
            <person name="Liu W."/>
            <person name="Liu Z."/>
            <person name="Liu J."/>
            <person name="Guo Q."/>
            <person name="Huang H."/>
            <person name="Sederoff R.R."/>
            <person name="Wang G."/>
            <person name="Qu G."/>
            <person name="Chen S."/>
        </authorList>
    </citation>
    <scope>NUCLEOTIDE SEQUENCE</scope>
    <source>
        <strain evidence="2">SC-2020</strain>
    </source>
</reference>
<dbReference type="EMBL" id="JAQIZT010000011">
    <property type="protein sequence ID" value="KAJ6978721.1"/>
    <property type="molecule type" value="Genomic_DNA"/>
</dbReference>
<dbReference type="Gene3D" id="3.40.50.720">
    <property type="entry name" value="NAD(P)-binding Rossmann-like Domain"/>
    <property type="match status" value="2"/>
</dbReference>
<evidence type="ECO:0000313" key="2">
    <source>
        <dbReference type="EMBL" id="KAJ6978721.1"/>
    </source>
</evidence>
<evidence type="ECO:0000313" key="3">
    <source>
        <dbReference type="Proteomes" id="UP001164929"/>
    </source>
</evidence>
<dbReference type="PRINTS" id="PR00080">
    <property type="entry name" value="SDRFAMILY"/>
</dbReference>
<dbReference type="Proteomes" id="UP001164929">
    <property type="component" value="Chromosome 11"/>
</dbReference>
<dbReference type="PANTHER" id="PTHR43943:SF2">
    <property type="entry name" value="DEHYDROGENASE_REDUCTASE 4"/>
    <property type="match status" value="1"/>
</dbReference>
<keyword evidence="3" id="KW-1185">Reference proteome</keyword>
<proteinExistence type="inferred from homology"/>
<name>A0AAD6M4K9_9ROSI</name>
<gene>
    <name evidence="2" type="ORF">NC653_027006</name>
</gene>
<dbReference type="PANTHER" id="PTHR43943">
    <property type="entry name" value="DEHYDROGENASE/REDUCTASE (SDR FAMILY) MEMBER 4"/>
    <property type="match status" value="1"/>
</dbReference>
<comment type="similarity">
    <text evidence="1">Belongs to the short-chain dehydrogenases/reductases (SDR) family.</text>
</comment>
<comment type="caution">
    <text evidence="2">The sequence shown here is derived from an EMBL/GenBank/DDBJ whole genome shotgun (WGS) entry which is preliminary data.</text>
</comment>
<organism evidence="2 3">
    <name type="scientific">Populus alba x Populus x berolinensis</name>
    <dbReference type="NCBI Taxonomy" id="444605"/>
    <lineage>
        <taxon>Eukaryota</taxon>
        <taxon>Viridiplantae</taxon>
        <taxon>Streptophyta</taxon>
        <taxon>Embryophyta</taxon>
        <taxon>Tracheophyta</taxon>
        <taxon>Spermatophyta</taxon>
        <taxon>Magnoliopsida</taxon>
        <taxon>eudicotyledons</taxon>
        <taxon>Gunneridae</taxon>
        <taxon>Pentapetalae</taxon>
        <taxon>rosids</taxon>
        <taxon>fabids</taxon>
        <taxon>Malpighiales</taxon>
        <taxon>Salicaceae</taxon>
        <taxon>Saliceae</taxon>
        <taxon>Populus</taxon>
    </lineage>
</organism>
<dbReference type="InterPro" id="IPR036291">
    <property type="entry name" value="NAD(P)-bd_dom_sf"/>
</dbReference>
<dbReference type="Pfam" id="PF13561">
    <property type="entry name" value="adh_short_C2"/>
    <property type="match status" value="2"/>
</dbReference>
<protein>
    <submittedName>
        <fullName evidence="2">Uncharacterized protein</fullName>
    </submittedName>
</protein>
<evidence type="ECO:0000256" key="1">
    <source>
        <dbReference type="ARBA" id="ARBA00006484"/>
    </source>
</evidence>
<dbReference type="PROSITE" id="PS00061">
    <property type="entry name" value="ADH_SHORT"/>
    <property type="match status" value="2"/>
</dbReference>
<sequence>MILPENKEPKTSTRKMSSKIISGKRFEGRVVIVTASTQGIGLSTAERFGLEGASVVISSRKQKNVDEAVEKLKAKGIKVVGVICHVSNAQQRKNLIETTVQKYGKIDVVVSNAAVSPSTDSTLETHESVLDKLWEINVKAAILLLKDAAPHMKKSSSVILISSVGGYHVNDSLAMYGVTKTALFGLTKVLAAEMAPHTRVNCIAPGFVPTHFTGFIAGNQALKKSIEDKTLLNRLGTTDDMASAVAFLASDDASYITGETLVVAGGMPSRLEGRMTSKIISGKRFEGKVVIVTASTQGIGFSIAERFGLEGASVVISSRKQKNVDEAVEKLKAKGIKVLGVVCHVSNAQQRKNLIETTVQKYGKIDIVVSNAAVNPSTDSILETQESVLDKLWEINVKAAILLLKDATPHMKKGSSVILISSIGGYHPHSSMAMYGVTKTALFGLTKVLAAEMAPHTRVNCIAPGFVPTHFADFITGNQTIRKTIEDQTLLQRLGSTDDMASAVAFLASDDASYITGETLVVAGGMPSRL</sequence>
<dbReference type="PRINTS" id="PR00081">
    <property type="entry name" value="GDHRDH"/>
</dbReference>
<dbReference type="InterPro" id="IPR002347">
    <property type="entry name" value="SDR_fam"/>
</dbReference>